<organism evidence="2 3">
    <name type="scientific">Vibrio aerogenes CECT 7868</name>
    <dbReference type="NCBI Taxonomy" id="1216006"/>
    <lineage>
        <taxon>Bacteria</taxon>
        <taxon>Pseudomonadati</taxon>
        <taxon>Pseudomonadota</taxon>
        <taxon>Gammaproteobacteria</taxon>
        <taxon>Vibrionales</taxon>
        <taxon>Vibrionaceae</taxon>
        <taxon>Vibrio</taxon>
    </lineage>
</organism>
<sequence length="180" mass="19001">MNSFYGQIKLFPYTFSPLHWAYCSGQLLDIGQNTALYALIGTIYGGNGRTNFAVPNLKGRSPVHAGTGIGLTPRDPGDYGGLPSVTLDQGNLPAHNHTIYAGKATVAATSEDANETTYLVSTRGPVAAYYDTPPGGGQTEMAGEMLGVTGPASPDAILIRQPYTAINFCICLDGIYPPRN</sequence>
<dbReference type="InterPro" id="IPR037053">
    <property type="entry name" value="Phage_tail_collar_dom_sf"/>
</dbReference>
<dbReference type="OrthoDB" id="9810174at2"/>
<feature type="domain" description="Phage tail collar" evidence="1">
    <location>
        <begin position="6"/>
        <end position="62"/>
    </location>
</feature>
<dbReference type="Pfam" id="PF07484">
    <property type="entry name" value="Collar"/>
    <property type="match status" value="1"/>
</dbReference>
<keyword evidence="3" id="KW-1185">Reference proteome</keyword>
<dbReference type="RefSeq" id="WP_073605510.1">
    <property type="nucleotide sequence ID" value="NZ_FQXZ01000044.1"/>
</dbReference>
<dbReference type="Proteomes" id="UP000184608">
    <property type="component" value="Unassembled WGS sequence"/>
</dbReference>
<evidence type="ECO:0000313" key="2">
    <source>
        <dbReference type="EMBL" id="SHI54235.1"/>
    </source>
</evidence>
<dbReference type="SUPFAM" id="SSF88874">
    <property type="entry name" value="Receptor-binding domain of short tail fibre protein gp12"/>
    <property type="match status" value="1"/>
</dbReference>
<reference evidence="2 3" key="1">
    <citation type="submission" date="2016-11" db="EMBL/GenBank/DDBJ databases">
        <authorList>
            <person name="Jaros S."/>
            <person name="Januszkiewicz K."/>
            <person name="Wedrychowicz H."/>
        </authorList>
    </citation>
    <scope>NUCLEOTIDE SEQUENCE [LARGE SCALE GENOMIC DNA]</scope>
    <source>
        <strain evidence="2 3">CECT 7868</strain>
    </source>
</reference>
<protein>
    <submittedName>
        <fullName evidence="2">Phage Tail Collar Domain protein</fullName>
    </submittedName>
</protein>
<dbReference type="EMBL" id="FQXZ01000044">
    <property type="protein sequence ID" value="SHI54235.1"/>
    <property type="molecule type" value="Genomic_DNA"/>
</dbReference>
<proteinExistence type="predicted"/>
<accession>A0A1M6BZM6</accession>
<dbReference type="InterPro" id="IPR011083">
    <property type="entry name" value="Phage_tail_collar_dom"/>
</dbReference>
<dbReference type="AlphaFoldDB" id="A0A1M6BZM6"/>
<evidence type="ECO:0000313" key="3">
    <source>
        <dbReference type="Proteomes" id="UP000184608"/>
    </source>
</evidence>
<dbReference type="Gene3D" id="3.90.1340.10">
    <property type="entry name" value="Phage tail collar domain"/>
    <property type="match status" value="1"/>
</dbReference>
<gene>
    <name evidence="2" type="ORF">VA7868_03908</name>
</gene>
<evidence type="ECO:0000259" key="1">
    <source>
        <dbReference type="Pfam" id="PF07484"/>
    </source>
</evidence>
<name>A0A1M6BZM6_9VIBR</name>
<dbReference type="STRING" id="1216006.VA7868_03908"/>